<gene>
    <name evidence="3" type="ORF">E4V82_07145</name>
</gene>
<dbReference type="PANTHER" id="PTHR34611">
    <property type="match status" value="1"/>
</dbReference>
<dbReference type="InterPro" id="IPR025587">
    <property type="entry name" value="DUF4351"/>
</dbReference>
<organism evidence="3 4">
    <name type="scientific">Clostridium estertheticum</name>
    <dbReference type="NCBI Taxonomy" id="238834"/>
    <lineage>
        <taxon>Bacteria</taxon>
        <taxon>Bacillati</taxon>
        <taxon>Bacillota</taxon>
        <taxon>Clostridia</taxon>
        <taxon>Eubacteriales</taxon>
        <taxon>Clostridiaceae</taxon>
        <taxon>Clostridium</taxon>
    </lineage>
</organism>
<dbReference type="InterPro" id="IPR051699">
    <property type="entry name" value="Rpn/YhgA-like_nuclease"/>
</dbReference>
<dbReference type="InterPro" id="IPR006842">
    <property type="entry name" value="Transposase_31"/>
</dbReference>
<dbReference type="Pfam" id="PF14261">
    <property type="entry name" value="DUF4351"/>
    <property type="match status" value="1"/>
</dbReference>
<feature type="domain" description="DUF4351" evidence="2">
    <location>
        <begin position="280"/>
        <end position="338"/>
    </location>
</feature>
<feature type="domain" description="Transposase (putative) YhgA-like" evidence="1">
    <location>
        <begin position="10"/>
        <end position="217"/>
    </location>
</feature>
<evidence type="ECO:0000313" key="3">
    <source>
        <dbReference type="EMBL" id="MPQ61888.1"/>
    </source>
</evidence>
<evidence type="ECO:0000259" key="2">
    <source>
        <dbReference type="Pfam" id="PF14261"/>
    </source>
</evidence>
<proteinExistence type="predicted"/>
<protein>
    <submittedName>
        <fullName evidence="3">DUF4351 domain-containing protein</fullName>
    </submittedName>
</protein>
<dbReference type="Pfam" id="PF04754">
    <property type="entry name" value="Transposase_31"/>
    <property type="match status" value="1"/>
</dbReference>
<accession>A0A5N7IZM0</accession>
<evidence type="ECO:0000259" key="1">
    <source>
        <dbReference type="Pfam" id="PF04754"/>
    </source>
</evidence>
<dbReference type="GO" id="GO:0006310">
    <property type="term" value="P:DNA recombination"/>
    <property type="evidence" value="ECO:0007669"/>
    <property type="project" value="TreeGrafter"/>
</dbReference>
<dbReference type="RefSeq" id="WP_152751573.1">
    <property type="nucleotide sequence ID" value="NZ_SPSE01000018.1"/>
</dbReference>
<name>A0A5N7IZM0_9CLOT</name>
<sequence length="338" mass="39551">MSFKKDLNNIHDKSYKDLFSTNDAFLSFINTFIQGDWVDKLEKDKLILVDKSYILSDYEELESDIVYNATIGEQNIIFYVLLELQSSVDHSMPIRLLMYMVELWREILRNSEKKEIKRKSYRLPAIVPIVLYNGTKKWTCARSFKDIINESQLFGDNILDFKYILVDVNRYSKEYLYEFKNIAAAIFLLDQDINAMEFLERLKNIVINFNNLTSEEKLLLKGWIKNTTNSNEIYDMNKLVEDIFNENKKEGVEIMVSNASNIFGKLKSDGIKEGKEEGKEEGKKEGKTELLITLLKKRFNGLSDYYTDKIRSLPEGVIDKIATDIFDLETVEDIKKYL</sequence>
<comment type="caution">
    <text evidence="3">The sequence shown here is derived from an EMBL/GenBank/DDBJ whole genome shotgun (WGS) entry which is preliminary data.</text>
</comment>
<evidence type="ECO:0000313" key="4">
    <source>
        <dbReference type="Proteomes" id="UP000342249"/>
    </source>
</evidence>
<dbReference type="Proteomes" id="UP000342249">
    <property type="component" value="Unassembled WGS sequence"/>
</dbReference>
<dbReference type="EMBL" id="SPSF01000016">
    <property type="protein sequence ID" value="MPQ61888.1"/>
    <property type="molecule type" value="Genomic_DNA"/>
</dbReference>
<dbReference type="PANTHER" id="PTHR34611:SF2">
    <property type="entry name" value="INACTIVE RECOMBINATION-PROMOTING NUCLEASE-LIKE PROTEIN RPNE-RELATED"/>
    <property type="match status" value="1"/>
</dbReference>
<dbReference type="GO" id="GO:1990238">
    <property type="term" value="F:double-stranded DNA endonuclease activity"/>
    <property type="evidence" value="ECO:0007669"/>
    <property type="project" value="TreeGrafter"/>
</dbReference>
<reference evidence="3" key="1">
    <citation type="journal article" date="2019" name="Lett. Appl. Microbiol.">
        <title>A case of 'blown pack' spoilage of vacuum-packaged pork likely associated with Clostridium estertheticum in Canada.</title>
        <authorList>
            <person name="Zhang P."/>
            <person name="Ward P."/>
            <person name="McMullen L.M."/>
            <person name="Yang X."/>
        </authorList>
    </citation>
    <scope>NUCLEOTIDE SEQUENCE [LARGE SCALE GENOMIC DNA]</scope>
    <source>
        <strain evidence="3">MA19</strain>
    </source>
</reference>
<dbReference type="AlphaFoldDB" id="A0A5N7IZM0"/>